<dbReference type="RefSeq" id="XP_007733832.1">
    <property type="nucleotide sequence ID" value="XM_007735642.1"/>
</dbReference>
<sequence>MRAFAFTFTLALSPFLLAAFAGVVHAHDGSESESNTNIIYDTPVLTPTPEHHGSEDEHEHAGLHKRSPPAGVYVCDQTNWQGSCAWIKLTDGACMDFLWDAGTSVGPPQGWQCKFYYGGKCSGQMTDGKLTFPGTPNLGATYSNRLKPASYKCRPCPDGTPW</sequence>
<keyword evidence="2" id="KW-0732">Signal</keyword>
<dbReference type="GeneID" id="19169632"/>
<dbReference type="AlphaFoldDB" id="W9XWD9"/>
<evidence type="ECO:0000256" key="2">
    <source>
        <dbReference type="SAM" id="SignalP"/>
    </source>
</evidence>
<evidence type="ECO:0000256" key="1">
    <source>
        <dbReference type="SAM" id="MobiDB-lite"/>
    </source>
</evidence>
<accession>W9XWD9</accession>
<dbReference type="HOGENOM" id="CLU_086405_0_0_1"/>
<dbReference type="Proteomes" id="UP000019478">
    <property type="component" value="Unassembled WGS sequence"/>
</dbReference>
<evidence type="ECO:0000313" key="4">
    <source>
        <dbReference type="Proteomes" id="UP000019478"/>
    </source>
</evidence>
<feature type="signal peptide" evidence="2">
    <location>
        <begin position="1"/>
        <end position="26"/>
    </location>
</feature>
<evidence type="ECO:0008006" key="5">
    <source>
        <dbReference type="Google" id="ProtNLM"/>
    </source>
</evidence>
<comment type="caution">
    <text evidence="3">The sequence shown here is derived from an EMBL/GenBank/DDBJ whole genome shotgun (WGS) entry which is preliminary data.</text>
</comment>
<dbReference type="EMBL" id="AMGY01000004">
    <property type="protein sequence ID" value="EXJ84847.1"/>
    <property type="molecule type" value="Genomic_DNA"/>
</dbReference>
<reference evidence="3 4" key="1">
    <citation type="submission" date="2013-03" db="EMBL/GenBank/DDBJ databases">
        <title>The Genome Sequence of Capronia epimyces CBS 606.96.</title>
        <authorList>
            <consortium name="The Broad Institute Genomics Platform"/>
            <person name="Cuomo C."/>
            <person name="de Hoog S."/>
            <person name="Gorbushina A."/>
            <person name="Walker B."/>
            <person name="Young S.K."/>
            <person name="Zeng Q."/>
            <person name="Gargeya S."/>
            <person name="Fitzgerald M."/>
            <person name="Haas B."/>
            <person name="Abouelleil A."/>
            <person name="Allen A.W."/>
            <person name="Alvarado L."/>
            <person name="Arachchi H.M."/>
            <person name="Berlin A.M."/>
            <person name="Chapman S.B."/>
            <person name="Gainer-Dewar J."/>
            <person name="Goldberg J."/>
            <person name="Griggs A."/>
            <person name="Gujja S."/>
            <person name="Hansen M."/>
            <person name="Howarth C."/>
            <person name="Imamovic A."/>
            <person name="Ireland A."/>
            <person name="Larimer J."/>
            <person name="McCowan C."/>
            <person name="Murphy C."/>
            <person name="Pearson M."/>
            <person name="Poon T.W."/>
            <person name="Priest M."/>
            <person name="Roberts A."/>
            <person name="Saif S."/>
            <person name="Shea T."/>
            <person name="Sisk P."/>
            <person name="Sykes S."/>
            <person name="Wortman J."/>
            <person name="Nusbaum C."/>
            <person name="Birren B."/>
        </authorList>
    </citation>
    <scope>NUCLEOTIDE SEQUENCE [LARGE SCALE GENOMIC DNA]</scope>
    <source>
        <strain evidence="3 4">CBS 606.96</strain>
    </source>
</reference>
<feature type="compositionally biased region" description="Basic and acidic residues" evidence="1">
    <location>
        <begin position="49"/>
        <end position="62"/>
    </location>
</feature>
<dbReference type="OrthoDB" id="2910287at2759"/>
<gene>
    <name evidence="3" type="ORF">A1O3_05521</name>
</gene>
<protein>
    <recommendedName>
        <fullName evidence="5">Secreted protein</fullName>
    </recommendedName>
</protein>
<proteinExistence type="predicted"/>
<evidence type="ECO:0000313" key="3">
    <source>
        <dbReference type="EMBL" id="EXJ84847.1"/>
    </source>
</evidence>
<organism evidence="3 4">
    <name type="scientific">Capronia epimyces CBS 606.96</name>
    <dbReference type="NCBI Taxonomy" id="1182542"/>
    <lineage>
        <taxon>Eukaryota</taxon>
        <taxon>Fungi</taxon>
        <taxon>Dikarya</taxon>
        <taxon>Ascomycota</taxon>
        <taxon>Pezizomycotina</taxon>
        <taxon>Eurotiomycetes</taxon>
        <taxon>Chaetothyriomycetidae</taxon>
        <taxon>Chaetothyriales</taxon>
        <taxon>Herpotrichiellaceae</taxon>
        <taxon>Capronia</taxon>
    </lineage>
</organism>
<feature type="chain" id="PRO_5004933117" description="Secreted protein" evidence="2">
    <location>
        <begin position="27"/>
        <end position="162"/>
    </location>
</feature>
<feature type="region of interest" description="Disordered" evidence="1">
    <location>
        <begin position="46"/>
        <end position="65"/>
    </location>
</feature>
<dbReference type="STRING" id="1182542.W9XWD9"/>
<keyword evidence="4" id="KW-1185">Reference proteome</keyword>
<name>W9XWD9_9EURO</name>